<evidence type="ECO:0000313" key="2">
    <source>
        <dbReference type="EMBL" id="GAH43658.1"/>
    </source>
</evidence>
<accession>X1HED7</accession>
<sequence length="204" mass="24162">MAQVKTDHSIVHIRGRYGGVYFKRGSPSQHIQAMPRHVNYARHGVQLRYTGAYTMMSFIWAMVLVAGFSLLWLAFALAWLFRKKGKEPKKISGYNWFIHYGLTREETDAPPFWKPPPSPSRLPDFYAVVEGMKQYHIAEHLWPLYFCGGYYYYEGTFNGRPWFKDPDRLWYIWWKDPMWVISKTLGFEEPQTTSSRMFCSCCNR</sequence>
<reference evidence="2" key="1">
    <citation type="journal article" date="2014" name="Front. Microbiol.">
        <title>High frequency of phylogenetically diverse reductive dehalogenase-homologous genes in deep subseafloor sedimentary metagenomes.</title>
        <authorList>
            <person name="Kawai M."/>
            <person name="Futagami T."/>
            <person name="Toyoda A."/>
            <person name="Takaki Y."/>
            <person name="Nishi S."/>
            <person name="Hori S."/>
            <person name="Arai W."/>
            <person name="Tsubouchi T."/>
            <person name="Morono Y."/>
            <person name="Uchiyama I."/>
            <person name="Ito T."/>
            <person name="Fujiyama A."/>
            <person name="Inagaki F."/>
            <person name="Takami H."/>
        </authorList>
    </citation>
    <scope>NUCLEOTIDE SEQUENCE</scope>
    <source>
        <strain evidence="2">Expedition CK06-06</strain>
    </source>
</reference>
<proteinExistence type="predicted"/>
<dbReference type="AlphaFoldDB" id="X1HED7"/>
<comment type="caution">
    <text evidence="2">The sequence shown here is derived from an EMBL/GenBank/DDBJ whole genome shotgun (WGS) entry which is preliminary data.</text>
</comment>
<organism evidence="2">
    <name type="scientific">marine sediment metagenome</name>
    <dbReference type="NCBI Taxonomy" id="412755"/>
    <lineage>
        <taxon>unclassified sequences</taxon>
        <taxon>metagenomes</taxon>
        <taxon>ecological metagenomes</taxon>
    </lineage>
</organism>
<keyword evidence="1" id="KW-1133">Transmembrane helix</keyword>
<feature type="transmembrane region" description="Helical" evidence="1">
    <location>
        <begin position="58"/>
        <end position="81"/>
    </location>
</feature>
<dbReference type="EMBL" id="BARU01009964">
    <property type="protein sequence ID" value="GAH43658.1"/>
    <property type="molecule type" value="Genomic_DNA"/>
</dbReference>
<evidence type="ECO:0000256" key="1">
    <source>
        <dbReference type="SAM" id="Phobius"/>
    </source>
</evidence>
<keyword evidence="1" id="KW-0812">Transmembrane</keyword>
<name>X1HED7_9ZZZZ</name>
<protein>
    <submittedName>
        <fullName evidence="2">Uncharacterized protein</fullName>
    </submittedName>
</protein>
<keyword evidence="1" id="KW-0472">Membrane</keyword>
<gene>
    <name evidence="2" type="ORF">S03H2_19112</name>
</gene>